<dbReference type="EMBL" id="AGXE01000038">
    <property type="protein sequence ID" value="EIY83825.1"/>
    <property type="molecule type" value="Genomic_DNA"/>
</dbReference>
<dbReference type="RefSeq" id="WP_008026707.1">
    <property type="nucleotide sequence ID" value="NZ_JAGHEF010000003.1"/>
</dbReference>
<sequence length="190" mass="22106">MFLNCSDEKYTPGYGVAPIIKYLPEGKIIWCPFDTCHSEFVLHLQEAGFQVKYSHINTGQDFFAYEPDCWDIIVSNPPFSRKIEVFERCLQLDKPFALLMSNFWLNSVGPCRLFKDRELQLLMFDKRIQYDKGGGVPFGSSYYCHRLLPKQIVFEELAVCRNDYSRMYRDVDNLNRNIAEEDTGLSLGVV</sequence>
<proteinExistence type="predicted"/>
<dbReference type="HOGENOM" id="CLU_107999_1_0_10"/>
<dbReference type="GO" id="GO:0008168">
    <property type="term" value="F:methyltransferase activity"/>
    <property type="evidence" value="ECO:0007669"/>
    <property type="project" value="InterPro"/>
</dbReference>
<accession>I9A7S5</accession>
<dbReference type="PATRIC" id="fig|997892.3.peg.4858"/>
<evidence type="ECO:0000313" key="1">
    <source>
        <dbReference type="EMBL" id="EIY83825.1"/>
    </source>
</evidence>
<dbReference type="Proteomes" id="UP000003566">
    <property type="component" value="Unassembled WGS sequence"/>
</dbReference>
<evidence type="ECO:0000313" key="2">
    <source>
        <dbReference type="Proteomes" id="UP000003566"/>
    </source>
</evidence>
<dbReference type="GO" id="GO:0032259">
    <property type="term" value="P:methylation"/>
    <property type="evidence" value="ECO:0007669"/>
    <property type="project" value="InterPro"/>
</dbReference>
<dbReference type="GO" id="GO:0003676">
    <property type="term" value="F:nucleic acid binding"/>
    <property type="evidence" value="ECO:0007669"/>
    <property type="project" value="InterPro"/>
</dbReference>
<dbReference type="PROSITE" id="PS00092">
    <property type="entry name" value="N6_MTASE"/>
    <property type="match status" value="1"/>
</dbReference>
<reference evidence="1 2" key="1">
    <citation type="submission" date="2012-02" db="EMBL/GenBank/DDBJ databases">
        <title>The Genome Sequence of Bacteroides xylanisolvens CL03T12C04.</title>
        <authorList>
            <consortium name="The Broad Institute Genome Sequencing Platform"/>
            <person name="Earl A."/>
            <person name="Ward D."/>
            <person name="Feldgarden M."/>
            <person name="Gevers D."/>
            <person name="Zitomersky N.L."/>
            <person name="Coyne M.J."/>
            <person name="Comstock L.E."/>
            <person name="Young S.K."/>
            <person name="Zeng Q."/>
            <person name="Gargeya S."/>
            <person name="Fitzgerald M."/>
            <person name="Haas B."/>
            <person name="Abouelleil A."/>
            <person name="Alvarado L."/>
            <person name="Arachchi H.M."/>
            <person name="Berlin A."/>
            <person name="Chapman S.B."/>
            <person name="Gearin G."/>
            <person name="Goldberg J."/>
            <person name="Griggs A."/>
            <person name="Gujja S."/>
            <person name="Hansen M."/>
            <person name="Heiman D."/>
            <person name="Howarth C."/>
            <person name="Larimer J."/>
            <person name="Lui A."/>
            <person name="MacDonald P.J.P."/>
            <person name="McCowen C."/>
            <person name="Montmayeur A."/>
            <person name="Murphy C."/>
            <person name="Neiman D."/>
            <person name="Pearson M."/>
            <person name="Priest M."/>
            <person name="Roberts A."/>
            <person name="Saif S."/>
            <person name="Shea T."/>
            <person name="Sisk P."/>
            <person name="Stolte C."/>
            <person name="Sykes S."/>
            <person name="Wortman J."/>
            <person name="Nusbaum C."/>
            <person name="Birren B."/>
        </authorList>
    </citation>
    <scope>NUCLEOTIDE SEQUENCE [LARGE SCALE GENOMIC DNA]</scope>
    <source>
        <strain evidence="1 2">CL03T12C04</strain>
    </source>
</reference>
<name>I9A7S5_9BACE</name>
<dbReference type="AlphaFoldDB" id="I9A7S5"/>
<comment type="caution">
    <text evidence="1">The sequence shown here is derived from an EMBL/GenBank/DDBJ whole genome shotgun (WGS) entry which is preliminary data.</text>
</comment>
<gene>
    <name evidence="1" type="ORF">HMPREF1074_04738</name>
</gene>
<evidence type="ECO:0008006" key="3">
    <source>
        <dbReference type="Google" id="ProtNLM"/>
    </source>
</evidence>
<organism evidence="1 2">
    <name type="scientific">Bacteroides xylanisolvens CL03T12C04</name>
    <dbReference type="NCBI Taxonomy" id="997892"/>
    <lineage>
        <taxon>Bacteria</taxon>
        <taxon>Pseudomonadati</taxon>
        <taxon>Bacteroidota</taxon>
        <taxon>Bacteroidia</taxon>
        <taxon>Bacteroidales</taxon>
        <taxon>Bacteroidaceae</taxon>
        <taxon>Bacteroides</taxon>
    </lineage>
</organism>
<protein>
    <recommendedName>
        <fullName evidence="3">tRNA (Adenine-N(6)-)-methyltransferase</fullName>
    </recommendedName>
</protein>
<dbReference type="InterPro" id="IPR002052">
    <property type="entry name" value="DNA_methylase_N6_adenine_CS"/>
</dbReference>